<keyword evidence="2" id="KW-1185">Reference proteome</keyword>
<dbReference type="BioCyc" id="IAGG583356:GHAH-360-MONOMER"/>
<name>E0SR47_IGNAA</name>
<evidence type="ECO:0000313" key="2">
    <source>
        <dbReference type="Proteomes" id="UP000001304"/>
    </source>
</evidence>
<protein>
    <submittedName>
        <fullName evidence="1">Uncharacterized protein</fullName>
    </submittedName>
</protein>
<evidence type="ECO:0000313" key="1">
    <source>
        <dbReference type="EMBL" id="ADM27196.1"/>
    </source>
</evidence>
<reference evidence="1 2" key="1">
    <citation type="journal article" date="2010" name="Stand. Genomic Sci.">
        <title>Complete genome sequence of Ignisphaera aggregans type strain (AQ1.S1).</title>
        <authorList>
            <person name="Goker M."/>
            <person name="Held B."/>
            <person name="Lapidus A."/>
            <person name="Nolan M."/>
            <person name="Spring S."/>
            <person name="Yasawong M."/>
            <person name="Lucas S."/>
            <person name="Glavina Del Rio T."/>
            <person name="Tice H."/>
            <person name="Cheng J.F."/>
            <person name="Goodwin L."/>
            <person name="Tapia R."/>
            <person name="Pitluck S."/>
            <person name="Liolios K."/>
            <person name="Ivanova N."/>
            <person name="Mavromatis K."/>
            <person name="Mikhailova N."/>
            <person name="Pati A."/>
            <person name="Chen A."/>
            <person name="Palaniappan K."/>
            <person name="Brambilla E."/>
            <person name="Land M."/>
            <person name="Hauser L."/>
            <person name="Chang Y.J."/>
            <person name="Jeffries C.D."/>
            <person name="Brettin T."/>
            <person name="Detter J.C."/>
            <person name="Han C."/>
            <person name="Rohde M."/>
            <person name="Sikorski J."/>
            <person name="Woyke T."/>
            <person name="Bristow J."/>
            <person name="Eisen J.A."/>
            <person name="Markowitz V."/>
            <person name="Hugenholtz P."/>
            <person name="Kyrpides N.C."/>
            <person name="Klenk H.P."/>
        </authorList>
    </citation>
    <scope>NUCLEOTIDE SEQUENCE [LARGE SCALE GENOMIC DNA]</scope>
    <source>
        <strain evidence="2">DSM 17230 / JCM 13409 / AQ1.S1</strain>
    </source>
</reference>
<proteinExistence type="predicted"/>
<organism evidence="1 2">
    <name type="scientific">Ignisphaera aggregans (strain DSM 17230 / JCM 13409 / AQ1.S1)</name>
    <dbReference type="NCBI Taxonomy" id="583356"/>
    <lineage>
        <taxon>Archaea</taxon>
        <taxon>Thermoproteota</taxon>
        <taxon>Thermoprotei</taxon>
        <taxon>Desulfurococcales</taxon>
        <taxon>Desulfurococcaceae</taxon>
        <taxon>Ignisphaera</taxon>
    </lineage>
</organism>
<dbReference type="HOGENOM" id="CLU_2490405_0_0_2"/>
<dbReference type="EMBL" id="CP002098">
    <property type="protein sequence ID" value="ADM27196.1"/>
    <property type="molecule type" value="Genomic_DNA"/>
</dbReference>
<dbReference type="KEGG" id="iag:Igag_0352"/>
<sequence>MKTSDGERFEGCDASEYFEFTWDEYEYLKFKKGIYRKPKDIVTISLRSRETFDYGLFQFIAKLPKWIFAEDSPMLWFGFEVDDLFA</sequence>
<dbReference type="Proteomes" id="UP000001304">
    <property type="component" value="Chromosome"/>
</dbReference>
<dbReference type="AlphaFoldDB" id="E0SR47"/>
<gene>
    <name evidence="1" type="ordered locus">Igag_0352</name>
</gene>
<accession>E0SR47</accession>
<dbReference type="STRING" id="583356.Igag_0352"/>